<dbReference type="AlphaFoldDB" id="A0A2M9D271"/>
<evidence type="ECO:0000313" key="2">
    <source>
        <dbReference type="EMBL" id="PJJ78280.1"/>
    </source>
</evidence>
<evidence type="ECO:0000259" key="1">
    <source>
        <dbReference type="Pfam" id="PF03417"/>
    </source>
</evidence>
<dbReference type="Pfam" id="PF03417">
    <property type="entry name" value="AAT"/>
    <property type="match status" value="1"/>
</dbReference>
<dbReference type="PANTHER" id="PTHR34180:SF1">
    <property type="entry name" value="BETA-ALANYL-DOPAMINE_CARCININE HYDROLASE"/>
    <property type="match status" value="1"/>
</dbReference>
<keyword evidence="2" id="KW-0012">Acyltransferase</keyword>
<organism evidence="2 3">
    <name type="scientific">Salinibacterium amurskyense</name>
    <dbReference type="NCBI Taxonomy" id="205941"/>
    <lineage>
        <taxon>Bacteria</taxon>
        <taxon>Bacillati</taxon>
        <taxon>Actinomycetota</taxon>
        <taxon>Actinomycetes</taxon>
        <taxon>Micrococcales</taxon>
        <taxon>Microbacteriaceae</taxon>
        <taxon>Salinibacterium</taxon>
    </lineage>
</organism>
<dbReference type="Proteomes" id="UP000231742">
    <property type="component" value="Unassembled WGS sequence"/>
</dbReference>
<dbReference type="InterPro" id="IPR047794">
    <property type="entry name" value="C45_proenzyme-like"/>
</dbReference>
<keyword evidence="3" id="KW-1185">Reference proteome</keyword>
<dbReference type="OrthoDB" id="8109453at2"/>
<dbReference type="RefSeq" id="WP_100389337.1">
    <property type="nucleotide sequence ID" value="NZ_BMZU01000002.1"/>
</dbReference>
<dbReference type="PANTHER" id="PTHR34180">
    <property type="entry name" value="PEPTIDASE C45"/>
    <property type="match status" value="1"/>
</dbReference>
<dbReference type="EMBL" id="PGFH01000002">
    <property type="protein sequence ID" value="PJJ78280.1"/>
    <property type="molecule type" value="Genomic_DNA"/>
</dbReference>
<evidence type="ECO:0000313" key="3">
    <source>
        <dbReference type="Proteomes" id="UP000231742"/>
    </source>
</evidence>
<comment type="caution">
    <text evidence="2">The sequence shown here is derived from an EMBL/GenBank/DDBJ whole genome shotgun (WGS) entry which is preliminary data.</text>
</comment>
<gene>
    <name evidence="2" type="ORF">CLV85_1846</name>
</gene>
<accession>A0A2M9D271</accession>
<keyword evidence="2" id="KW-0808">Transferase</keyword>
<name>A0A2M9D271_9MICO</name>
<feature type="domain" description="Peptidase C45 hydrolase" evidence="1">
    <location>
        <begin position="117"/>
        <end position="343"/>
    </location>
</feature>
<dbReference type="NCBIfam" id="NF040521">
    <property type="entry name" value="C45_proenzyme"/>
    <property type="match status" value="1"/>
</dbReference>
<dbReference type="InterPro" id="IPR005079">
    <property type="entry name" value="Peptidase_C45_hydrolase"/>
</dbReference>
<sequence>MTGTTPTIIRIDSADAFHRGLSRGLATADALRQGIEIYLDLFETSGISRADVQKHGEQAVVATAEWSADLANEMRGVAEGSKIPLWKIAALNARTEILSRSVGAKPGECSTIVNAAGNPVSAQTWDWHEELSAFWHLHEVSGTPRNFVGLTEHGILSKIGINDAGVGIMLNILGHTSDRPDGVPVHLVGARVLAEASTLAEAVEILRTAPVSTSSAITVVSPEGAVIVELNPEGAAVLQPSDGVLLHTNHFLDPVLSTGEKLGLYDPDTQARYDVLVERVAAKPLPEVALDLIPYMLSEPGDAAQLCCVPAPGSVFGDRWATLATVTLDAVARTMTVSAGSPKDVGTATTVRLVAASA</sequence>
<dbReference type="InterPro" id="IPR047801">
    <property type="entry name" value="Peptidase_C45"/>
</dbReference>
<proteinExistence type="predicted"/>
<reference evidence="2 3" key="1">
    <citation type="submission" date="2017-11" db="EMBL/GenBank/DDBJ databases">
        <title>Genomic Encyclopedia of Archaeal and Bacterial Type Strains, Phase II (KMG-II): From Individual Species to Whole Genera.</title>
        <authorList>
            <person name="Goeker M."/>
        </authorList>
    </citation>
    <scope>NUCLEOTIDE SEQUENCE [LARGE SCALE GENOMIC DNA]</scope>
    <source>
        <strain evidence="2 3">DSM 16400</strain>
    </source>
</reference>
<dbReference type="Gene3D" id="1.10.10.2120">
    <property type="match status" value="1"/>
</dbReference>
<protein>
    <submittedName>
        <fullName evidence="2">Isopenicillin-N N-acyltransferase-like protein</fullName>
    </submittedName>
</protein>
<dbReference type="GO" id="GO:0016746">
    <property type="term" value="F:acyltransferase activity"/>
    <property type="evidence" value="ECO:0007669"/>
    <property type="project" value="UniProtKB-KW"/>
</dbReference>
<dbReference type="Gene3D" id="3.60.60.10">
    <property type="entry name" value="Penicillin V Acylase, Chain A"/>
    <property type="match status" value="1"/>
</dbReference>